<gene>
    <name evidence="1" type="ORF">LCGC14_0589760</name>
</gene>
<protein>
    <submittedName>
        <fullName evidence="1">Uncharacterized protein</fullName>
    </submittedName>
</protein>
<comment type="caution">
    <text evidence="1">The sequence shown here is derived from an EMBL/GenBank/DDBJ whole genome shotgun (WGS) entry which is preliminary data.</text>
</comment>
<accession>A0A0F9RXQ7</accession>
<organism evidence="1">
    <name type="scientific">marine sediment metagenome</name>
    <dbReference type="NCBI Taxonomy" id="412755"/>
    <lineage>
        <taxon>unclassified sequences</taxon>
        <taxon>metagenomes</taxon>
        <taxon>ecological metagenomes</taxon>
    </lineage>
</organism>
<evidence type="ECO:0000313" key="1">
    <source>
        <dbReference type="EMBL" id="KKN54707.1"/>
    </source>
</evidence>
<reference evidence="1" key="1">
    <citation type="journal article" date="2015" name="Nature">
        <title>Complex archaea that bridge the gap between prokaryotes and eukaryotes.</title>
        <authorList>
            <person name="Spang A."/>
            <person name="Saw J.H."/>
            <person name="Jorgensen S.L."/>
            <person name="Zaremba-Niedzwiedzka K."/>
            <person name="Martijn J."/>
            <person name="Lind A.E."/>
            <person name="van Eijk R."/>
            <person name="Schleper C."/>
            <person name="Guy L."/>
            <person name="Ettema T.J."/>
        </authorList>
    </citation>
    <scope>NUCLEOTIDE SEQUENCE</scope>
</reference>
<dbReference type="EMBL" id="LAZR01000917">
    <property type="protein sequence ID" value="KKN54707.1"/>
    <property type="molecule type" value="Genomic_DNA"/>
</dbReference>
<name>A0A0F9RXQ7_9ZZZZ</name>
<sequence>MASAVLLEPDLAALTVPQLLHTPSAAQTVIVVSKLITTAVSTDFAEAIELLNVSLLGGIRVELWGVGSDTNVVAVDCYGWAQFGGGHHIGTIGAVQSTFNQSFTAGAPRFSHPSLVEAFPFASTWRGCDTYSETSDQGVALSIPVTEADFPGYFNVDFTNSQYKWFAVVPTTVGGTSLGAIFTALSVKKGGRNPQWTA</sequence>
<dbReference type="AlphaFoldDB" id="A0A0F9RXQ7"/>
<proteinExistence type="predicted"/>